<keyword evidence="4" id="KW-0540">Nuclease</keyword>
<evidence type="ECO:0000256" key="2">
    <source>
        <dbReference type="ARBA" id="ARBA00001946"/>
    </source>
</evidence>
<dbReference type="GO" id="GO:0070260">
    <property type="term" value="F:5'-tyrosyl-DNA phosphodiesterase activity"/>
    <property type="evidence" value="ECO:0007669"/>
    <property type="project" value="TreeGrafter"/>
</dbReference>
<dbReference type="EMBL" id="AKHY01000121">
    <property type="protein sequence ID" value="EIT79899.1"/>
    <property type="molecule type" value="Genomic_DNA"/>
</dbReference>
<comment type="cofactor">
    <cofactor evidence="1">
        <name>Mn(2+)</name>
        <dbReference type="ChEBI" id="CHEBI:29035"/>
    </cofactor>
</comment>
<dbReference type="Pfam" id="PF03372">
    <property type="entry name" value="Exo_endo_phos"/>
    <property type="match status" value="1"/>
</dbReference>
<sequence>MNFYARARASLLSWTHETPLPTADSKWYPKFQSWHHFHLSLQQWVAITDNDTRDHTEPPRDDDEPSDLVLLTWNIDATSARTEDRVTDIITFVTQLDPGVRIVFLQEVSKAALQQILKDERIRRSWISSEQDDTAWGKQSFATITLLSKARFASTALGPVWRVAYPSHFDRDALCCDIFVSFGRERSPTRVRLVNVHLDSLPIKPSHRPRQISIISSFLRSAGCGLVAGDFNPVLEEDATLLESNGLTDVWTVLHPEAPGYTWGTDGEQPFPPNRMDKILIVGLKPPDIKTLEPQRLSILEGAQNPPMDHRKSPISPMEDTPPWSDHAALLCLFGLVGDHIQLLFVLKAFVVIYKHNEYIDISICIEVINEADRVRTFEVLPAPERLSTMA</sequence>
<name>I8A5L3_ASPO3</name>
<dbReference type="CDD" id="cd09080">
    <property type="entry name" value="TDP2"/>
    <property type="match status" value="1"/>
</dbReference>
<reference evidence="12 13" key="1">
    <citation type="journal article" date="2012" name="Eukaryot. Cell">
        <title>Draft genome sequence of Aspergillus oryzae strain 3.042.</title>
        <authorList>
            <person name="Zhao G."/>
            <person name="Yao Y."/>
            <person name="Qi W."/>
            <person name="Wang C."/>
            <person name="Hou L."/>
            <person name="Zeng B."/>
            <person name="Cao X."/>
        </authorList>
    </citation>
    <scope>NUCLEOTIDE SEQUENCE [LARGE SCALE GENOMIC DNA]</scope>
    <source>
        <strain evidence="12 13">3.042</strain>
    </source>
</reference>
<comment type="cofactor">
    <cofactor evidence="2">
        <name>Mg(2+)</name>
        <dbReference type="ChEBI" id="CHEBI:18420"/>
    </cofactor>
</comment>
<gene>
    <name evidence="12" type="ORF">Ao3042_03661</name>
</gene>
<keyword evidence="10" id="KW-0539">Nucleus</keyword>
<evidence type="ECO:0000313" key="12">
    <source>
        <dbReference type="EMBL" id="EIT79899.1"/>
    </source>
</evidence>
<evidence type="ECO:0000256" key="5">
    <source>
        <dbReference type="ARBA" id="ARBA00022723"/>
    </source>
</evidence>
<proteinExistence type="predicted"/>
<evidence type="ECO:0000256" key="7">
    <source>
        <dbReference type="ARBA" id="ARBA00022801"/>
    </source>
</evidence>
<dbReference type="PANTHER" id="PTHR15822">
    <property type="entry name" value="TRAF AND TNF RECEPTOR-ASSOCIATED PROTEIN"/>
    <property type="match status" value="1"/>
</dbReference>
<evidence type="ECO:0000256" key="6">
    <source>
        <dbReference type="ARBA" id="ARBA00022763"/>
    </source>
</evidence>
<evidence type="ECO:0000259" key="11">
    <source>
        <dbReference type="Pfam" id="PF03372"/>
    </source>
</evidence>
<dbReference type="SUPFAM" id="SSF56219">
    <property type="entry name" value="DNase I-like"/>
    <property type="match status" value="1"/>
</dbReference>
<evidence type="ECO:0000313" key="13">
    <source>
        <dbReference type="Proteomes" id="UP000002812"/>
    </source>
</evidence>
<dbReference type="GO" id="GO:0005737">
    <property type="term" value="C:cytoplasm"/>
    <property type="evidence" value="ECO:0007669"/>
    <property type="project" value="TreeGrafter"/>
</dbReference>
<dbReference type="Gene3D" id="3.60.10.10">
    <property type="entry name" value="Endonuclease/exonuclease/phosphatase"/>
    <property type="match status" value="1"/>
</dbReference>
<dbReference type="GO" id="GO:0004518">
    <property type="term" value="F:nuclease activity"/>
    <property type="evidence" value="ECO:0007669"/>
    <property type="project" value="UniProtKB-KW"/>
</dbReference>
<keyword evidence="8" id="KW-0460">Magnesium</keyword>
<keyword evidence="7" id="KW-0378">Hydrolase</keyword>
<feature type="domain" description="Endonuclease/exonuclease/phosphatase" evidence="11">
    <location>
        <begin position="71"/>
        <end position="282"/>
    </location>
</feature>
<keyword evidence="9" id="KW-0234">DNA repair</keyword>
<dbReference type="InterPro" id="IPR036691">
    <property type="entry name" value="Endo/exonu/phosph_ase_sf"/>
</dbReference>
<evidence type="ECO:0000256" key="4">
    <source>
        <dbReference type="ARBA" id="ARBA00022722"/>
    </source>
</evidence>
<dbReference type="AlphaFoldDB" id="I8A5L3"/>
<dbReference type="InterPro" id="IPR005135">
    <property type="entry name" value="Endo/exonuclease/phosphatase"/>
</dbReference>
<evidence type="ECO:0000256" key="8">
    <source>
        <dbReference type="ARBA" id="ARBA00022842"/>
    </source>
</evidence>
<dbReference type="OrthoDB" id="9975959at2759"/>
<keyword evidence="5" id="KW-0479">Metal-binding</keyword>
<dbReference type="GO" id="GO:0046872">
    <property type="term" value="F:metal ion binding"/>
    <property type="evidence" value="ECO:0007669"/>
    <property type="project" value="UniProtKB-KW"/>
</dbReference>
<dbReference type="GO" id="GO:0006302">
    <property type="term" value="P:double-strand break repair"/>
    <property type="evidence" value="ECO:0007669"/>
    <property type="project" value="TreeGrafter"/>
</dbReference>
<protein>
    <recommendedName>
        <fullName evidence="11">Endonuclease/exonuclease/phosphatase domain-containing protein</fullName>
    </recommendedName>
</protein>
<organism evidence="12 13">
    <name type="scientific">Aspergillus oryzae (strain 3.042)</name>
    <name type="common">Yellow koji mold</name>
    <dbReference type="NCBI Taxonomy" id="1160506"/>
    <lineage>
        <taxon>Eukaryota</taxon>
        <taxon>Fungi</taxon>
        <taxon>Dikarya</taxon>
        <taxon>Ascomycota</taxon>
        <taxon>Pezizomycotina</taxon>
        <taxon>Eurotiomycetes</taxon>
        <taxon>Eurotiomycetidae</taxon>
        <taxon>Eurotiales</taxon>
        <taxon>Aspergillaceae</taxon>
        <taxon>Aspergillus</taxon>
        <taxon>Aspergillus subgen. Circumdati</taxon>
    </lineage>
</organism>
<evidence type="ECO:0000256" key="9">
    <source>
        <dbReference type="ARBA" id="ARBA00023204"/>
    </source>
</evidence>
<dbReference type="GO" id="GO:0003697">
    <property type="term" value="F:single-stranded DNA binding"/>
    <property type="evidence" value="ECO:0007669"/>
    <property type="project" value="TreeGrafter"/>
</dbReference>
<evidence type="ECO:0000256" key="3">
    <source>
        <dbReference type="ARBA" id="ARBA00004322"/>
    </source>
</evidence>
<dbReference type="InterPro" id="IPR051547">
    <property type="entry name" value="TDP2-like"/>
</dbReference>
<keyword evidence="6" id="KW-0227">DNA damage</keyword>
<accession>I8A5L3</accession>
<comment type="subcellular location">
    <subcellularLocation>
        <location evidence="3">Nucleus</location>
        <location evidence="3">PML body</location>
    </subcellularLocation>
</comment>
<dbReference type="Proteomes" id="UP000002812">
    <property type="component" value="Unassembled WGS sequence"/>
</dbReference>
<reference evidence="13" key="2">
    <citation type="submission" date="2012-06" db="EMBL/GenBank/DDBJ databases">
        <title>Comparative genomic analyses of Aspergillus oryzae 3.042 and A. oryzae RIB40 for soy-sauce fermentation.</title>
        <authorList>
            <person name="Zhao G."/>
            <person name="Hou L."/>
            <person name="Wang C."/>
            <person name="Cao X."/>
        </authorList>
    </citation>
    <scope>NUCLEOTIDE SEQUENCE [LARGE SCALE GENOMIC DNA]</scope>
    <source>
        <strain evidence="13">3.042</strain>
    </source>
</reference>
<dbReference type="PANTHER" id="PTHR15822:SF4">
    <property type="entry name" value="TYROSYL-DNA PHOSPHODIESTERASE 2"/>
    <property type="match status" value="1"/>
</dbReference>
<comment type="caution">
    <text evidence="12">The sequence shown here is derived from an EMBL/GenBank/DDBJ whole genome shotgun (WGS) entry which is preliminary data.</text>
</comment>
<evidence type="ECO:0000256" key="10">
    <source>
        <dbReference type="ARBA" id="ARBA00023242"/>
    </source>
</evidence>
<evidence type="ECO:0000256" key="1">
    <source>
        <dbReference type="ARBA" id="ARBA00001936"/>
    </source>
</evidence>
<dbReference type="HOGENOM" id="CLU_042307_1_0_1"/>